<dbReference type="PANTHER" id="PTHR47534">
    <property type="entry name" value="YALI0E05731P"/>
    <property type="match status" value="1"/>
</dbReference>
<dbReference type="Pfam" id="PF00106">
    <property type="entry name" value="adh_short"/>
    <property type="match status" value="1"/>
</dbReference>
<dbReference type="RefSeq" id="XP_013270283.1">
    <property type="nucleotide sequence ID" value="XM_013414829.1"/>
</dbReference>
<dbReference type="PANTHER" id="PTHR47534:SF3">
    <property type="entry name" value="ALCOHOL DEHYDROGENASE-LIKE C-TERMINAL DOMAIN-CONTAINING PROTEIN"/>
    <property type="match status" value="1"/>
</dbReference>
<gene>
    <name evidence="2" type="ORF">Z518_06698</name>
</gene>
<dbReference type="STRING" id="1442369.A0A0D2FMD9"/>
<reference evidence="2 3" key="1">
    <citation type="submission" date="2015-01" db="EMBL/GenBank/DDBJ databases">
        <title>The Genome Sequence of Rhinocladiella mackenzie CBS 650.93.</title>
        <authorList>
            <consortium name="The Broad Institute Genomics Platform"/>
            <person name="Cuomo C."/>
            <person name="de Hoog S."/>
            <person name="Gorbushina A."/>
            <person name="Stielow B."/>
            <person name="Teixiera M."/>
            <person name="Abouelleil A."/>
            <person name="Chapman S.B."/>
            <person name="Priest M."/>
            <person name="Young S.K."/>
            <person name="Wortman J."/>
            <person name="Nusbaum C."/>
            <person name="Birren B."/>
        </authorList>
    </citation>
    <scope>NUCLEOTIDE SEQUENCE [LARGE SCALE GENOMIC DNA]</scope>
    <source>
        <strain evidence="2 3">CBS 650.93</strain>
    </source>
</reference>
<dbReference type="Proteomes" id="UP000053617">
    <property type="component" value="Unassembled WGS sequence"/>
</dbReference>
<dbReference type="GO" id="GO:0016491">
    <property type="term" value="F:oxidoreductase activity"/>
    <property type="evidence" value="ECO:0007669"/>
    <property type="project" value="UniProtKB-KW"/>
</dbReference>
<dbReference type="HOGENOM" id="CLU_044999_0_0_1"/>
<sequence length="348" mass="37637">MVSFEDIILNNESLSSAGSGPIAALAGCTNGIGLATLHALLKHTTKPVLYLIGRDSSRLSSIVSEASKLNASAALIPIVADDLTLVSSAQRAAEEILSHKPPRLDLLIVSQGYLSLSSQPDFSPEGLDRITSIRYHARMRMVVTLLPLLRKSPSPRVISVLASGREGNLDLDDLSMTKTTPGKPYSVFYAVGAASAMTTLFLEHLATLPGNDRMVFIHIFPGPVADTGLHIRDGSFIIRLLYDWVLKPVMRVIGSSASEAGERVLFAATNGRFRRVEPAQRERMKGTLIQEGTDGVQGSGVYAVQADSSVVTGGGNKELKRLREMGAARKVWEYTMGEFERIETMNTQ</sequence>
<dbReference type="AlphaFoldDB" id="A0A0D2FMD9"/>
<name>A0A0D2FMD9_9EURO</name>
<keyword evidence="3" id="KW-1185">Reference proteome</keyword>
<dbReference type="Gene3D" id="3.40.50.720">
    <property type="entry name" value="NAD(P)-binding Rossmann-like Domain"/>
    <property type="match status" value="1"/>
</dbReference>
<dbReference type="SUPFAM" id="SSF51735">
    <property type="entry name" value="NAD(P)-binding Rossmann-fold domains"/>
    <property type="match status" value="1"/>
</dbReference>
<dbReference type="GeneID" id="25294769"/>
<dbReference type="InterPro" id="IPR052228">
    <property type="entry name" value="Sec_Metab_Biosynth_Oxidored"/>
</dbReference>
<dbReference type="VEuPathDB" id="FungiDB:Z518_06698"/>
<proteinExistence type="predicted"/>
<evidence type="ECO:0000313" key="2">
    <source>
        <dbReference type="EMBL" id="KIX03147.1"/>
    </source>
</evidence>
<evidence type="ECO:0000256" key="1">
    <source>
        <dbReference type="ARBA" id="ARBA00023002"/>
    </source>
</evidence>
<accession>A0A0D2FMD9</accession>
<organism evidence="2 3">
    <name type="scientific">Rhinocladiella mackenziei CBS 650.93</name>
    <dbReference type="NCBI Taxonomy" id="1442369"/>
    <lineage>
        <taxon>Eukaryota</taxon>
        <taxon>Fungi</taxon>
        <taxon>Dikarya</taxon>
        <taxon>Ascomycota</taxon>
        <taxon>Pezizomycotina</taxon>
        <taxon>Eurotiomycetes</taxon>
        <taxon>Chaetothyriomycetidae</taxon>
        <taxon>Chaetothyriales</taxon>
        <taxon>Herpotrichiellaceae</taxon>
        <taxon>Rhinocladiella</taxon>
    </lineage>
</organism>
<evidence type="ECO:0008006" key="4">
    <source>
        <dbReference type="Google" id="ProtNLM"/>
    </source>
</evidence>
<dbReference type="OrthoDB" id="2898509at2759"/>
<keyword evidence="1" id="KW-0560">Oxidoreductase</keyword>
<dbReference type="EMBL" id="KN847479">
    <property type="protein sequence ID" value="KIX03147.1"/>
    <property type="molecule type" value="Genomic_DNA"/>
</dbReference>
<dbReference type="InterPro" id="IPR036291">
    <property type="entry name" value="NAD(P)-bd_dom_sf"/>
</dbReference>
<evidence type="ECO:0000313" key="3">
    <source>
        <dbReference type="Proteomes" id="UP000053617"/>
    </source>
</evidence>
<protein>
    <recommendedName>
        <fullName evidence="4">NAD(P)-binding protein</fullName>
    </recommendedName>
</protein>
<dbReference type="InterPro" id="IPR002347">
    <property type="entry name" value="SDR_fam"/>
</dbReference>